<dbReference type="Gene3D" id="3.30.1490.40">
    <property type="match status" value="1"/>
</dbReference>
<feature type="region of interest" description="Disordered" evidence="1">
    <location>
        <begin position="1203"/>
        <end position="1254"/>
    </location>
</feature>
<dbReference type="Proteomes" id="UP000694844">
    <property type="component" value="Chromosome 5"/>
</dbReference>
<feature type="compositionally biased region" description="Basic and acidic residues" evidence="1">
    <location>
        <begin position="946"/>
        <end position="965"/>
    </location>
</feature>
<organism evidence="3 4">
    <name type="scientific">Crassostrea virginica</name>
    <name type="common">Eastern oyster</name>
    <dbReference type="NCBI Taxonomy" id="6565"/>
    <lineage>
        <taxon>Eukaryota</taxon>
        <taxon>Metazoa</taxon>
        <taxon>Spiralia</taxon>
        <taxon>Lophotrochozoa</taxon>
        <taxon>Mollusca</taxon>
        <taxon>Bivalvia</taxon>
        <taxon>Autobranchia</taxon>
        <taxon>Pteriomorphia</taxon>
        <taxon>Ostreida</taxon>
        <taxon>Ostreoidea</taxon>
        <taxon>Ostreidae</taxon>
        <taxon>Crassostrea</taxon>
    </lineage>
</organism>
<name>A0A8B8ELC7_CRAVI</name>
<sequence>MADTLKFGPEWLRALSDGNNVGTPPPSPGFGKYKLAEHRYGREEMLALFNSETEPPEELKKLTPVYVENKQDPLALVPLSEEEQRILSQSVNSVAVLRMFGRGGPPGIRGARGGGPDRGRGRGRGRGEYIQRGMSYEETGGGFGRPPAHNRNDGWEEVGAKRNYNTNRYDDGSGGPPKREFNRSLSSENWRDRGGNEEEEEDGDWRRAGGSKWNTRGSWRDPASRGGFDPDRRQNGIHRGGFERGGRSYQRSRTSESWDDEEILPEWSMPDSDDVEELGTFDSSGAFVSTKPEDLNDKDNQKVEESHEKPPSPETKDKEESPKQESKEKEAPKTSNVKVDKGLAPKKQERGAENKTVINNRKAEPPQGKPKKEEVKKLKNDKTSPQENSAQGSGGDPIKRESAAQDRSPTQGAKKDSKTEKEKPRDQSGPPVKKGTTVSEVEREALDRLQDTAENMVLAAMTAEEEEREIKSAPPPPGVPQASPSVAVPMDHENSLKWFYRDPQGDTQGPFASNEMAEWFSAGYFTMDLYVRRGCDDKFSPLGELIKRWGRVPFLPGPAAPPLLNVPPTSQPSIDQMQQLAQHQEQLKALHAQYLLQQQAMQQQLFRQIQMQQIQQIMQHMQESEQYKNLSPAQQKQIAMQLLLKQAPQPVMMPPMQSPSKLSPRSPPSEAAALNDHPPTSSSHPAFHRSMSQPSEIQAEDGSIWGVAQSVPQGNQIGGNPNSVWDVNPHSRSTPDMEMERARKEKEEMDMIRKKQEEEMKRKQEEFLKQQQEELRKQQLEIQREKEEMERKREALERETALQLQKLEEARRKEEEVRRRKEEEERVMKQKEEDLRKQRQEEQKKREQEEMRQRELKRQEELQRQQQEMLRQQEQRKREMEELEKQKQQELQRRQEQQRQQQQEALKKLQQEQLANIQLPSHAQWGSQPVTPGSQKTKSLLEIQEQEERERREKEEIQRRLDNERQQMLAIQQQQQQQKSWSSQILREPVRFPTPQQNMKTLLEIQEEQQKLEEEKQRKQQQSQAKQNLSLGAASAWGGGLPASASHWASEGAWGNAARQNSTANSSASNGAGSLGFWDDAIISSKRATKPSNQGGVTTEFPTLKGQPQQKAPPTTQTNKPKASKRGKEEEAVQRLFQGSAPTDDISQWCDKALKALNTSVDIPTFVAFLKEVESPYEVHDYVRVYVGESKGAQDFAKQFLEKRSQSRNKARQTVEDSIWGPAPARDFRQGSGNQHSESDSQKAKGKKKKKMQKIDSSILGFTCAADPDRINVGEIDADGTTK</sequence>
<dbReference type="PANTHER" id="PTHR14445">
    <property type="entry name" value="GRB10 INTERACTING GYF PROTEIN"/>
    <property type="match status" value="1"/>
</dbReference>
<feature type="region of interest" description="Disordered" evidence="1">
    <location>
        <begin position="718"/>
        <end position="1047"/>
    </location>
</feature>
<feature type="compositionally biased region" description="Basic and acidic residues" evidence="1">
    <location>
        <begin position="150"/>
        <end position="160"/>
    </location>
</feature>
<dbReference type="CDD" id="cd00072">
    <property type="entry name" value="GYF"/>
    <property type="match status" value="1"/>
</dbReference>
<feature type="compositionally biased region" description="Low complexity" evidence="1">
    <location>
        <begin position="1020"/>
        <end position="1046"/>
    </location>
</feature>
<dbReference type="OrthoDB" id="48509at2759"/>
<dbReference type="SMART" id="SM00444">
    <property type="entry name" value="GYF"/>
    <property type="match status" value="1"/>
</dbReference>
<feature type="region of interest" description="Disordered" evidence="1">
    <location>
        <begin position="104"/>
        <end position="450"/>
    </location>
</feature>
<gene>
    <name evidence="4" type="primary">LOC111135127</name>
</gene>
<feature type="compositionally biased region" description="Polar residues" evidence="1">
    <location>
        <begin position="678"/>
        <end position="696"/>
    </location>
</feature>
<feature type="compositionally biased region" description="Basic and acidic residues" evidence="1">
    <location>
        <begin position="370"/>
        <end position="384"/>
    </location>
</feature>
<feature type="compositionally biased region" description="Basic and acidic residues" evidence="1">
    <location>
        <begin position="1008"/>
        <end position="1018"/>
    </location>
</feature>
<dbReference type="PROSITE" id="PS50829">
    <property type="entry name" value="GYF"/>
    <property type="match status" value="1"/>
</dbReference>
<evidence type="ECO:0000256" key="1">
    <source>
        <dbReference type="SAM" id="MobiDB-lite"/>
    </source>
</evidence>
<feature type="region of interest" description="Disordered" evidence="1">
    <location>
        <begin position="650"/>
        <end position="699"/>
    </location>
</feature>
<dbReference type="PANTHER" id="PTHR14445:SF36">
    <property type="entry name" value="FI03272P-RELATED"/>
    <property type="match status" value="1"/>
</dbReference>
<accession>A0A8B8ELC7</accession>
<feature type="compositionally biased region" description="Basic and acidic residues" evidence="1">
    <location>
        <begin position="733"/>
        <end position="863"/>
    </location>
</feature>
<dbReference type="GeneID" id="111135127"/>
<feature type="compositionally biased region" description="Low complexity" evidence="1">
    <location>
        <begin position="966"/>
        <end position="984"/>
    </location>
</feature>
<feature type="compositionally biased region" description="Basic and acidic residues" evidence="1">
    <location>
        <begin position="413"/>
        <end position="426"/>
    </location>
</feature>
<dbReference type="InterPro" id="IPR051640">
    <property type="entry name" value="GRB10-interact_GYF"/>
</dbReference>
<feature type="compositionally biased region" description="Basic and acidic residues" evidence="1">
    <location>
        <begin position="440"/>
        <end position="450"/>
    </location>
</feature>
<feature type="compositionally biased region" description="Basic and acidic residues" evidence="1">
    <location>
        <begin position="115"/>
        <end position="129"/>
    </location>
</feature>
<evidence type="ECO:0000313" key="3">
    <source>
        <dbReference type="Proteomes" id="UP000694844"/>
    </source>
</evidence>
<dbReference type="GO" id="GO:0005829">
    <property type="term" value="C:cytosol"/>
    <property type="evidence" value="ECO:0007669"/>
    <property type="project" value="TreeGrafter"/>
</dbReference>
<feature type="compositionally biased region" description="Polar residues" evidence="1">
    <location>
        <begin position="1090"/>
        <end position="1101"/>
    </location>
</feature>
<reference evidence="4" key="1">
    <citation type="submission" date="2025-08" db="UniProtKB">
        <authorList>
            <consortium name="RefSeq"/>
        </authorList>
    </citation>
    <scope>IDENTIFICATION</scope>
    <source>
        <tissue evidence="4">Whole sample</tissue>
    </source>
</reference>
<keyword evidence="3" id="KW-1185">Reference proteome</keyword>
<feature type="region of interest" description="Disordered" evidence="1">
    <location>
        <begin position="464"/>
        <end position="484"/>
    </location>
</feature>
<dbReference type="RefSeq" id="XP_022340593.1">
    <property type="nucleotide sequence ID" value="XM_022484885.1"/>
</dbReference>
<evidence type="ECO:0000259" key="2">
    <source>
        <dbReference type="PROSITE" id="PS50829"/>
    </source>
</evidence>
<feature type="compositionally biased region" description="Polar residues" evidence="1">
    <location>
        <begin position="718"/>
        <end position="732"/>
    </location>
</feature>
<dbReference type="Pfam" id="PF02213">
    <property type="entry name" value="GYF"/>
    <property type="match status" value="1"/>
</dbReference>
<dbReference type="InterPro" id="IPR035445">
    <property type="entry name" value="GYF-like_dom_sf"/>
</dbReference>
<feature type="compositionally biased region" description="Basic and acidic residues" evidence="1">
    <location>
        <begin position="218"/>
        <end position="246"/>
    </location>
</feature>
<feature type="domain" description="GYF" evidence="2">
    <location>
        <begin position="495"/>
        <end position="543"/>
    </location>
</feature>
<proteinExistence type="predicted"/>
<feature type="compositionally biased region" description="Basic and acidic residues" evidence="1">
    <location>
        <begin position="871"/>
        <end position="897"/>
    </location>
</feature>
<evidence type="ECO:0000313" key="4">
    <source>
        <dbReference type="RefSeq" id="XP_022340593.1"/>
    </source>
</evidence>
<feature type="compositionally biased region" description="Polar residues" evidence="1">
    <location>
        <begin position="915"/>
        <end position="938"/>
    </location>
</feature>
<feature type="compositionally biased region" description="Low complexity" evidence="1">
    <location>
        <begin position="1105"/>
        <end position="1121"/>
    </location>
</feature>
<dbReference type="SUPFAM" id="SSF55277">
    <property type="entry name" value="GYF domain"/>
    <property type="match status" value="1"/>
</dbReference>
<feature type="region of interest" description="Disordered" evidence="1">
    <location>
        <begin position="1087"/>
        <end position="1130"/>
    </location>
</feature>
<dbReference type="InterPro" id="IPR003169">
    <property type="entry name" value="GYF"/>
</dbReference>
<dbReference type="KEGG" id="cvn:111135127"/>
<feature type="compositionally biased region" description="Basic and acidic residues" evidence="1">
    <location>
        <begin position="291"/>
        <end position="353"/>
    </location>
</feature>
<protein>
    <submittedName>
        <fullName evidence="4">GRB10-interacting GYF protein 2-like isoform X1</fullName>
    </submittedName>
</protein>
<feature type="compositionally biased region" description="Gly residues" evidence="1">
    <location>
        <begin position="104"/>
        <end position="114"/>
    </location>
</feature>